<dbReference type="PROSITE" id="PS50002">
    <property type="entry name" value="SH3"/>
    <property type="match status" value="1"/>
</dbReference>
<dbReference type="SMART" id="SM00326">
    <property type="entry name" value="SH3"/>
    <property type="match status" value="1"/>
</dbReference>
<proteinExistence type="evidence at transcript level"/>
<dbReference type="SUPFAM" id="SSF50044">
    <property type="entry name" value="SH3-domain"/>
    <property type="match status" value="1"/>
</dbReference>
<protein>
    <submittedName>
        <fullName evidence="5">Epidermal growth factor receptor kinase substrate 8</fullName>
    </submittedName>
</protein>
<accession>F1KRL2</accession>
<dbReference type="GO" id="GO:0016301">
    <property type="term" value="F:kinase activity"/>
    <property type="evidence" value="ECO:0007669"/>
    <property type="project" value="UniProtKB-KW"/>
</dbReference>
<organism evidence="5">
    <name type="scientific">Ascaris suum</name>
    <name type="common">Pig roundworm</name>
    <name type="synonym">Ascaris lumbricoides</name>
    <dbReference type="NCBI Taxonomy" id="6253"/>
    <lineage>
        <taxon>Eukaryota</taxon>
        <taxon>Metazoa</taxon>
        <taxon>Ecdysozoa</taxon>
        <taxon>Nematoda</taxon>
        <taxon>Chromadorea</taxon>
        <taxon>Rhabditida</taxon>
        <taxon>Spirurina</taxon>
        <taxon>Ascaridomorpha</taxon>
        <taxon>Ascaridoidea</taxon>
        <taxon>Ascarididae</taxon>
        <taxon>Ascaris</taxon>
    </lineage>
</organism>
<dbReference type="InterPro" id="IPR055093">
    <property type="entry name" value="EPS8_2nd"/>
</dbReference>
<dbReference type="Pfam" id="PF07653">
    <property type="entry name" value="SH3_2"/>
    <property type="match status" value="1"/>
</dbReference>
<dbReference type="PANTHER" id="PTHR12287:SF23">
    <property type="entry name" value="AROUSER, ISOFORM A-RELATED"/>
    <property type="match status" value="1"/>
</dbReference>
<evidence type="ECO:0000256" key="1">
    <source>
        <dbReference type="ARBA" id="ARBA00022443"/>
    </source>
</evidence>
<dbReference type="EMBL" id="JI164732">
    <property type="protein sequence ID" value="ADY40516.1"/>
    <property type="molecule type" value="mRNA"/>
</dbReference>
<feature type="domain" description="SH3" evidence="4">
    <location>
        <begin position="298"/>
        <end position="357"/>
    </location>
</feature>
<dbReference type="InterPro" id="IPR036028">
    <property type="entry name" value="SH3-like_dom_sf"/>
</dbReference>
<feature type="region of interest" description="Disordered" evidence="3">
    <location>
        <begin position="149"/>
        <end position="174"/>
    </location>
</feature>
<dbReference type="Gene3D" id="2.30.30.40">
    <property type="entry name" value="SH3 Domains"/>
    <property type="match status" value="1"/>
</dbReference>
<sequence>MRAQLPAEIEFVDILQKFKLSFNLLAKLKNHIHEPNAPELLHFLFTPLTIILDACHWGLGRNIAPQVISPLLSRESRELMQNCLTSKESDVWMALGDAWRIPPEDWILQLPKPYRPVFLDGYAPYGPPDNYEPTVSQGYNRYMPQPQPIHRGVSAPPPQTHNAYPHQPPIRDRSVDNLNVDLDRMSLEKERLDFEREKIAERERRLIEDERRINQEKQRLAAEKELMAQEAEQRSMASSYAPRHESRQESPAVARRPALYPSQVNGDGDQGVLSPLGPIPQPDQSPRQKAFLEDIVARRAKLVQVTYDRVAQNPKELTVSRGEYLEVLNDNKNWWECTNVHHRVGYVPHTILSVVQIDRDISPRSLPPQDPSLHTSERSGIAVAQSVPSGHQGSSLSPRPGMMNDDTPEYIKQRQGKRGEFRYF</sequence>
<dbReference type="PANTHER" id="PTHR12287">
    <property type="entry name" value="EPIDERMAL GROWTH FACTOR RECEPTOR KINASE SUBSTRATE EPS8-RELATED PROTEIN"/>
    <property type="match status" value="1"/>
</dbReference>
<evidence type="ECO:0000313" key="5">
    <source>
        <dbReference type="EMBL" id="ADY40516.1"/>
    </source>
</evidence>
<name>F1KRL2_ASCSU</name>
<dbReference type="InterPro" id="IPR039801">
    <property type="entry name" value="EPS8-like"/>
</dbReference>
<dbReference type="InterPro" id="IPR001452">
    <property type="entry name" value="SH3_domain"/>
</dbReference>
<keyword evidence="5" id="KW-0808">Transferase</keyword>
<feature type="region of interest" description="Disordered" evidence="3">
    <location>
        <begin position="227"/>
        <end position="286"/>
    </location>
</feature>
<keyword evidence="1 2" id="KW-0728">SH3 domain</keyword>
<keyword evidence="5" id="KW-0418">Kinase</keyword>
<dbReference type="GO" id="GO:0035023">
    <property type="term" value="P:regulation of Rho protein signal transduction"/>
    <property type="evidence" value="ECO:0007669"/>
    <property type="project" value="TreeGrafter"/>
</dbReference>
<feature type="region of interest" description="Disordered" evidence="3">
    <location>
        <begin position="362"/>
        <end position="424"/>
    </location>
</feature>
<reference evidence="5" key="1">
    <citation type="journal article" date="2011" name="Genome Res.">
        <title>Deep small RNA sequencing from the nematode Ascaris reveals conservation, functional diversification, and novel developmental profiles.</title>
        <authorList>
            <person name="Wang J."/>
            <person name="Czech B."/>
            <person name="Crunk A."/>
            <person name="Wallace A."/>
            <person name="Mitreva M."/>
            <person name="Hannon G.J."/>
            <person name="Davis R.E."/>
        </authorList>
    </citation>
    <scope>NUCLEOTIDE SEQUENCE</scope>
</reference>
<keyword evidence="5" id="KW-0675">Receptor</keyword>
<evidence type="ECO:0000256" key="2">
    <source>
        <dbReference type="PROSITE-ProRule" id="PRU00192"/>
    </source>
</evidence>
<feature type="compositionally biased region" description="Basic and acidic residues" evidence="3">
    <location>
        <begin position="409"/>
        <end position="424"/>
    </location>
</feature>
<dbReference type="GO" id="GO:0005886">
    <property type="term" value="C:plasma membrane"/>
    <property type="evidence" value="ECO:0007669"/>
    <property type="project" value="TreeGrafter"/>
</dbReference>
<evidence type="ECO:0000259" key="4">
    <source>
        <dbReference type="PROSITE" id="PS50002"/>
    </source>
</evidence>
<evidence type="ECO:0000256" key="3">
    <source>
        <dbReference type="SAM" id="MobiDB-lite"/>
    </source>
</evidence>
<feature type="compositionally biased region" description="Polar residues" evidence="3">
    <location>
        <begin position="386"/>
        <end position="397"/>
    </location>
</feature>
<dbReference type="GO" id="GO:0003779">
    <property type="term" value="F:actin binding"/>
    <property type="evidence" value="ECO:0007669"/>
    <property type="project" value="TreeGrafter"/>
</dbReference>
<dbReference type="Pfam" id="PF22975">
    <property type="entry name" value="EPS8_2nd"/>
    <property type="match status" value="1"/>
</dbReference>
<dbReference type="AlphaFoldDB" id="F1KRL2"/>
<dbReference type="GO" id="GO:0007266">
    <property type="term" value="P:Rho protein signal transduction"/>
    <property type="evidence" value="ECO:0007669"/>
    <property type="project" value="TreeGrafter"/>
</dbReference>